<keyword evidence="6 8" id="KW-0963">Cytoplasm</keyword>
<evidence type="ECO:0000256" key="9">
    <source>
        <dbReference type="PIRSR" id="PIRSR001549-1"/>
    </source>
</evidence>
<dbReference type="RefSeq" id="WP_131919095.1">
    <property type="nucleotide sequence ID" value="NZ_JAOQNU010000010.1"/>
</dbReference>
<dbReference type="PANTHER" id="PTHR43707:SF1">
    <property type="entry name" value="HISTIDINE--TRNA LIGASE, MITOCHONDRIAL-RELATED"/>
    <property type="match status" value="1"/>
</dbReference>
<evidence type="ECO:0000313" key="12">
    <source>
        <dbReference type="Proteomes" id="UP000294813"/>
    </source>
</evidence>
<keyword evidence="12" id="KW-1185">Reference proteome</keyword>
<reference evidence="11 12" key="1">
    <citation type="submission" date="2019-03" db="EMBL/GenBank/DDBJ databases">
        <title>Genomic Encyclopedia of Type Strains, Phase IV (KMG-IV): sequencing the most valuable type-strain genomes for metagenomic binning, comparative biology and taxonomic classification.</title>
        <authorList>
            <person name="Goeker M."/>
        </authorList>
    </citation>
    <scope>NUCLEOTIDE SEQUENCE [LARGE SCALE GENOMIC DNA]</scope>
    <source>
        <strain evidence="11 12">DSM 11170</strain>
    </source>
</reference>
<dbReference type="GO" id="GO:0005737">
    <property type="term" value="C:cytoplasm"/>
    <property type="evidence" value="ECO:0007669"/>
    <property type="project" value="UniProtKB-SubCell"/>
</dbReference>
<evidence type="ECO:0000256" key="2">
    <source>
        <dbReference type="ARBA" id="ARBA00004667"/>
    </source>
</evidence>
<name>A0A4R2RN08_9FIRM</name>
<dbReference type="GO" id="GO:0000105">
    <property type="term" value="P:L-histidine biosynthetic process"/>
    <property type="evidence" value="ECO:0007669"/>
    <property type="project" value="UniProtKB-UniRule"/>
</dbReference>
<dbReference type="InterPro" id="IPR045864">
    <property type="entry name" value="aa-tRNA-synth_II/BPL/LPL"/>
</dbReference>
<comment type="function">
    <text evidence="7 8">Required for the first step of histidine biosynthesis. May allow the feedback regulation of ATP phosphoribosyltransferase activity by histidine.</text>
</comment>
<evidence type="ECO:0000256" key="3">
    <source>
        <dbReference type="ARBA" id="ARBA00005539"/>
    </source>
</evidence>
<evidence type="ECO:0000256" key="5">
    <source>
        <dbReference type="ARBA" id="ARBA00020397"/>
    </source>
</evidence>
<dbReference type="GO" id="GO:0140096">
    <property type="term" value="F:catalytic activity, acting on a protein"/>
    <property type="evidence" value="ECO:0007669"/>
    <property type="project" value="UniProtKB-ARBA"/>
</dbReference>
<feature type="binding site" evidence="9">
    <location>
        <position position="130"/>
    </location>
    <ligand>
        <name>L-histidine</name>
        <dbReference type="ChEBI" id="CHEBI:57595"/>
    </ligand>
</feature>
<dbReference type="NCBIfam" id="TIGR00443">
    <property type="entry name" value="hisZ_biosyn_reg"/>
    <property type="match status" value="1"/>
</dbReference>
<proteinExistence type="inferred from homology"/>
<dbReference type="GO" id="GO:0004821">
    <property type="term" value="F:histidine-tRNA ligase activity"/>
    <property type="evidence" value="ECO:0007669"/>
    <property type="project" value="TreeGrafter"/>
</dbReference>
<evidence type="ECO:0000256" key="1">
    <source>
        <dbReference type="ARBA" id="ARBA00004496"/>
    </source>
</evidence>
<keyword evidence="11" id="KW-0808">Transferase</keyword>
<dbReference type="AlphaFoldDB" id="A0A4R2RN08"/>
<dbReference type="InterPro" id="IPR004517">
    <property type="entry name" value="HisZ"/>
</dbReference>
<accession>A0A4R2RN08</accession>
<dbReference type="PROSITE" id="PS50862">
    <property type="entry name" value="AA_TRNA_LIGASE_II"/>
    <property type="match status" value="1"/>
</dbReference>
<evidence type="ECO:0000256" key="4">
    <source>
        <dbReference type="ARBA" id="ARBA00011496"/>
    </source>
</evidence>
<keyword evidence="8" id="KW-0368">Histidine biosynthesis</keyword>
<feature type="binding site" evidence="9">
    <location>
        <position position="126"/>
    </location>
    <ligand>
        <name>L-histidine</name>
        <dbReference type="ChEBI" id="CHEBI:57595"/>
    </ligand>
</feature>
<dbReference type="OrthoDB" id="9800814at2"/>
<dbReference type="InterPro" id="IPR004516">
    <property type="entry name" value="HisRS/HisZ"/>
</dbReference>
<dbReference type="UniPathway" id="UPA00031">
    <property type="reaction ID" value="UER00006"/>
</dbReference>
<feature type="domain" description="Aminoacyl-transfer RNA synthetases class-II family profile" evidence="10">
    <location>
        <begin position="25"/>
        <end position="325"/>
    </location>
</feature>
<organism evidence="11 12">
    <name type="scientific">Heliophilum fasciatum</name>
    <dbReference type="NCBI Taxonomy" id="35700"/>
    <lineage>
        <taxon>Bacteria</taxon>
        <taxon>Bacillati</taxon>
        <taxon>Bacillota</taxon>
        <taxon>Clostridia</taxon>
        <taxon>Eubacteriales</taxon>
        <taxon>Heliobacteriaceae</taxon>
        <taxon>Heliophilum</taxon>
    </lineage>
</organism>
<dbReference type="InterPro" id="IPR006195">
    <property type="entry name" value="aa-tRNA-synth_II"/>
</dbReference>
<dbReference type="HAMAP" id="MF_00125">
    <property type="entry name" value="HisZ"/>
    <property type="match status" value="1"/>
</dbReference>
<dbReference type="Gene3D" id="3.30.930.10">
    <property type="entry name" value="Bira Bifunctional Protein, Domain 2"/>
    <property type="match status" value="1"/>
</dbReference>
<evidence type="ECO:0000259" key="10">
    <source>
        <dbReference type="PROSITE" id="PS50862"/>
    </source>
</evidence>
<dbReference type="EMBL" id="SLXT01000010">
    <property type="protein sequence ID" value="TCP64358.1"/>
    <property type="molecule type" value="Genomic_DNA"/>
</dbReference>
<dbReference type="GO" id="GO:0006427">
    <property type="term" value="P:histidyl-tRNA aminoacylation"/>
    <property type="evidence" value="ECO:0007669"/>
    <property type="project" value="TreeGrafter"/>
</dbReference>
<gene>
    <name evidence="8" type="primary">hisZ</name>
    <name evidence="11" type="ORF">EDD73_11057</name>
</gene>
<dbReference type="GO" id="GO:0016757">
    <property type="term" value="F:glycosyltransferase activity"/>
    <property type="evidence" value="ECO:0007669"/>
    <property type="project" value="UniProtKB-KW"/>
</dbReference>
<dbReference type="InterPro" id="IPR041715">
    <property type="entry name" value="HisRS-like_core"/>
</dbReference>
<feature type="binding site" evidence="9">
    <location>
        <position position="112"/>
    </location>
    <ligand>
        <name>L-histidine</name>
        <dbReference type="ChEBI" id="CHEBI:57595"/>
    </ligand>
</feature>
<comment type="subcellular location">
    <subcellularLocation>
        <location evidence="1 8">Cytoplasm</location>
    </subcellularLocation>
</comment>
<dbReference type="Pfam" id="PF13393">
    <property type="entry name" value="tRNA-synt_His"/>
    <property type="match status" value="1"/>
</dbReference>
<comment type="similarity">
    <text evidence="3 8">Belongs to the class-II aminoacyl-tRNA synthetase family. HisZ subfamily.</text>
</comment>
<feature type="binding site" evidence="9">
    <location>
        <position position="271"/>
    </location>
    <ligand>
        <name>L-histidine</name>
        <dbReference type="ChEBI" id="CHEBI:57595"/>
    </ligand>
</feature>
<comment type="miscellaneous">
    <text evidence="8">This function is generally fulfilled by the C-terminal part of HisG, which is missing in some bacteria such as this one.</text>
</comment>
<evidence type="ECO:0000256" key="7">
    <source>
        <dbReference type="ARBA" id="ARBA00025246"/>
    </source>
</evidence>
<evidence type="ECO:0000256" key="8">
    <source>
        <dbReference type="HAMAP-Rule" id="MF_00125"/>
    </source>
</evidence>
<evidence type="ECO:0000256" key="6">
    <source>
        <dbReference type="ARBA" id="ARBA00022490"/>
    </source>
</evidence>
<keyword evidence="11" id="KW-0328">Glycosyltransferase</keyword>
<dbReference type="Proteomes" id="UP000294813">
    <property type="component" value="Unassembled WGS sequence"/>
</dbReference>
<evidence type="ECO:0000313" key="11">
    <source>
        <dbReference type="EMBL" id="TCP64358.1"/>
    </source>
</evidence>
<feature type="binding site" evidence="9">
    <location>
        <begin position="82"/>
        <end position="84"/>
    </location>
    <ligand>
        <name>L-histidine</name>
        <dbReference type="ChEBI" id="CHEBI:57595"/>
    </ligand>
</feature>
<dbReference type="SUPFAM" id="SSF55681">
    <property type="entry name" value="Class II aaRS and biotin synthetases"/>
    <property type="match status" value="1"/>
</dbReference>
<sequence length="394" mass="42745">MKEGNGLQIPAGMRDLLPGVACDQRQLESRCTGLFTSWGYQEVITPTLEYLDAITIDTGEEIRDHLFQLFDRQGKILALRPEMTTPIARVVATRLRGAALPLRLCYAANVFRYEEPQAGRQREIAQAGVEMIGAATPLADAEVIALAVEAIKQSGLEDFQISLGQIEIFNGLMEELPLTVEQKSKVRTLVAKKDFVSLEELLNSYGITGAPADRILQLPTLHGGAEVLEQAAWLGVNDRARQGLENLRQVYQALASFGVSDFVALDLGVLRGFDYYTGIVFEGYTVGLGFPICGGGRYDNLLGQLGYPCPATGFALGLDRILLALARTNPPARATSAVYLIGGDDTAAMLNKATQLRSQGLSVEIDVLGRDEASLQAYAQTRGITQVQYCRQGG</sequence>
<keyword evidence="8" id="KW-0028">Amino-acid biosynthesis</keyword>
<dbReference type="CDD" id="cd00773">
    <property type="entry name" value="HisRS-like_core"/>
    <property type="match status" value="1"/>
</dbReference>
<feature type="binding site" evidence="9">
    <location>
        <begin position="275"/>
        <end position="276"/>
    </location>
    <ligand>
        <name>L-histidine</name>
        <dbReference type="ChEBI" id="CHEBI:57595"/>
    </ligand>
</feature>
<dbReference type="PIRSF" id="PIRSF001549">
    <property type="entry name" value="His-tRNA_synth"/>
    <property type="match status" value="1"/>
</dbReference>
<comment type="subunit">
    <text evidence="4 8">Heteromultimer composed of HisG and HisZ subunits.</text>
</comment>
<comment type="caution">
    <text evidence="11">The sequence shown here is derived from an EMBL/GenBank/DDBJ whole genome shotgun (WGS) entry which is preliminary data.</text>
</comment>
<comment type="pathway">
    <text evidence="2 8">Amino-acid biosynthesis; L-histidine biosynthesis; L-histidine from 5-phospho-alpha-D-ribose 1-diphosphate: step 1/9.</text>
</comment>
<dbReference type="PANTHER" id="PTHR43707">
    <property type="entry name" value="HISTIDYL-TRNA SYNTHETASE"/>
    <property type="match status" value="1"/>
</dbReference>
<protein>
    <recommendedName>
        <fullName evidence="5 8">ATP phosphoribosyltransferase regulatory subunit</fullName>
    </recommendedName>
</protein>